<feature type="domain" description="Glycine dehydrogenase C-terminal" evidence="8">
    <location>
        <begin position="338"/>
        <end position="436"/>
    </location>
</feature>
<evidence type="ECO:0000256" key="3">
    <source>
        <dbReference type="ARBA" id="ARBA00012134"/>
    </source>
</evidence>
<dbReference type="FunFam" id="3.40.640.10:FF:000224">
    <property type="entry name" value="Probable glycine dehydrogenase (decarboxylating) subunit 2"/>
    <property type="match status" value="1"/>
</dbReference>
<dbReference type="GO" id="GO:0019464">
    <property type="term" value="P:glycine decarboxylation via glycine cleavage system"/>
    <property type="evidence" value="ECO:0007669"/>
    <property type="project" value="TreeGrafter"/>
</dbReference>
<dbReference type="SUPFAM" id="SSF53383">
    <property type="entry name" value="PLP-dependent transferases"/>
    <property type="match status" value="1"/>
</dbReference>
<evidence type="ECO:0000256" key="6">
    <source>
        <dbReference type="ARBA" id="ARBA00049026"/>
    </source>
</evidence>
<dbReference type="GO" id="GO:0005960">
    <property type="term" value="C:glycine cleavage complex"/>
    <property type="evidence" value="ECO:0007669"/>
    <property type="project" value="TreeGrafter"/>
</dbReference>
<evidence type="ECO:0000256" key="1">
    <source>
        <dbReference type="ARBA" id="ARBA00001933"/>
    </source>
</evidence>
<evidence type="ECO:0000259" key="8">
    <source>
        <dbReference type="Pfam" id="PF21478"/>
    </source>
</evidence>
<evidence type="ECO:0000313" key="9">
    <source>
        <dbReference type="EMBL" id="KHE94117.1"/>
    </source>
</evidence>
<organism evidence="9 10">
    <name type="scientific">Candidatus Scalindua brodae</name>
    <dbReference type="NCBI Taxonomy" id="237368"/>
    <lineage>
        <taxon>Bacteria</taxon>
        <taxon>Pseudomonadati</taxon>
        <taxon>Planctomycetota</taxon>
        <taxon>Candidatus Brocadiia</taxon>
        <taxon>Candidatus Brocadiales</taxon>
        <taxon>Candidatus Scalinduaceae</taxon>
        <taxon>Candidatus Scalindua</taxon>
    </lineage>
</organism>
<evidence type="ECO:0000256" key="2">
    <source>
        <dbReference type="ARBA" id="ARBA00003788"/>
    </source>
</evidence>
<comment type="function">
    <text evidence="2">The glycine cleavage system catalyzes the degradation of glycine. The P protein binds the alpha-amino group of glycine through its pyridoxal phosphate cofactor; CO(2) is released and the remaining methylamine moiety is then transferred to the lipoamide cofactor of the H protein.</text>
</comment>
<dbReference type="AlphaFoldDB" id="A0A0B0EM36"/>
<dbReference type="NCBIfam" id="NF003346">
    <property type="entry name" value="PRK04366.1"/>
    <property type="match status" value="1"/>
</dbReference>
<dbReference type="PATRIC" id="fig|237368.3.peg.117"/>
<dbReference type="Pfam" id="PF02347">
    <property type="entry name" value="GDC-P"/>
    <property type="match status" value="1"/>
</dbReference>
<protein>
    <recommendedName>
        <fullName evidence="3">glycine dehydrogenase (aminomethyl-transferring)</fullName>
        <ecNumber evidence="3">1.4.4.2</ecNumber>
    </recommendedName>
</protein>
<comment type="caution">
    <text evidence="9">The sequence shown here is derived from an EMBL/GenBank/DDBJ whole genome shotgun (WGS) entry which is preliminary data.</text>
</comment>
<dbReference type="InterPro" id="IPR020581">
    <property type="entry name" value="GDC_P"/>
</dbReference>
<dbReference type="FunFam" id="3.90.1150.10:FF:000014">
    <property type="entry name" value="Probable glycine dehydrogenase (decarboxylating) subunit 2"/>
    <property type="match status" value="1"/>
</dbReference>
<feature type="domain" description="Glycine cleavage system P-protein N-terminal" evidence="7">
    <location>
        <begin position="24"/>
        <end position="286"/>
    </location>
</feature>
<accession>A0A0B0EM36</accession>
<comment type="cofactor">
    <cofactor evidence="1">
        <name>pyridoxal 5'-phosphate</name>
        <dbReference type="ChEBI" id="CHEBI:597326"/>
    </cofactor>
</comment>
<keyword evidence="5" id="KW-0560">Oxidoreductase</keyword>
<evidence type="ECO:0000259" key="7">
    <source>
        <dbReference type="Pfam" id="PF02347"/>
    </source>
</evidence>
<evidence type="ECO:0000256" key="5">
    <source>
        <dbReference type="ARBA" id="ARBA00023002"/>
    </source>
</evidence>
<dbReference type="Gene3D" id="6.20.440.10">
    <property type="match status" value="1"/>
</dbReference>
<dbReference type="PANTHER" id="PTHR11773:SF1">
    <property type="entry name" value="GLYCINE DEHYDROGENASE (DECARBOXYLATING), MITOCHONDRIAL"/>
    <property type="match status" value="1"/>
</dbReference>
<reference evidence="9 10" key="1">
    <citation type="submission" date="2014-10" db="EMBL/GenBank/DDBJ databases">
        <title>Draft genome of anammox bacterium scalindua brodae, obtained using differential coverage binning of sequence data from two enrichment reactors.</title>
        <authorList>
            <person name="Speth D.R."/>
            <person name="Russ L."/>
            <person name="Kartal B."/>
            <person name="Op den Camp H.J."/>
            <person name="Dutilh B.E."/>
            <person name="Jetten M.S."/>
        </authorList>
    </citation>
    <scope>NUCLEOTIDE SEQUENCE [LARGE SCALE GENOMIC DNA]</scope>
    <source>
        <strain evidence="9">RU1</strain>
    </source>
</reference>
<name>A0A0B0EM36_9BACT</name>
<dbReference type="EMBL" id="JRYO01000014">
    <property type="protein sequence ID" value="KHE94117.1"/>
    <property type="molecule type" value="Genomic_DNA"/>
</dbReference>
<gene>
    <name evidence="9" type="ORF">SCABRO_00107</name>
</gene>
<dbReference type="GO" id="GO:0005829">
    <property type="term" value="C:cytosol"/>
    <property type="evidence" value="ECO:0007669"/>
    <property type="project" value="TreeGrafter"/>
</dbReference>
<evidence type="ECO:0000256" key="4">
    <source>
        <dbReference type="ARBA" id="ARBA00022898"/>
    </source>
</evidence>
<dbReference type="GO" id="GO:0004375">
    <property type="term" value="F:glycine dehydrogenase (decarboxylating) activity"/>
    <property type="evidence" value="ECO:0007669"/>
    <property type="project" value="UniProtKB-EC"/>
</dbReference>
<comment type="catalytic activity">
    <reaction evidence="6">
        <text>N(6)-[(R)-lipoyl]-L-lysyl-[glycine-cleavage complex H protein] + glycine + H(+) = N(6)-[(R)-S(8)-aminomethyldihydrolipoyl]-L-lysyl-[glycine-cleavage complex H protein] + CO2</text>
        <dbReference type="Rhea" id="RHEA:24304"/>
        <dbReference type="Rhea" id="RHEA-COMP:10494"/>
        <dbReference type="Rhea" id="RHEA-COMP:10495"/>
        <dbReference type="ChEBI" id="CHEBI:15378"/>
        <dbReference type="ChEBI" id="CHEBI:16526"/>
        <dbReference type="ChEBI" id="CHEBI:57305"/>
        <dbReference type="ChEBI" id="CHEBI:83099"/>
        <dbReference type="ChEBI" id="CHEBI:83143"/>
        <dbReference type="EC" id="1.4.4.2"/>
    </reaction>
</comment>
<dbReference type="InterPro" id="IPR049315">
    <property type="entry name" value="GDC-P_N"/>
</dbReference>
<dbReference type="EC" id="1.4.4.2" evidence="3"/>
<dbReference type="PANTHER" id="PTHR11773">
    <property type="entry name" value="GLYCINE DEHYDROGENASE, DECARBOXYLATING"/>
    <property type="match status" value="1"/>
</dbReference>
<dbReference type="GO" id="GO:0030170">
    <property type="term" value="F:pyridoxal phosphate binding"/>
    <property type="evidence" value="ECO:0007669"/>
    <property type="project" value="TreeGrafter"/>
</dbReference>
<dbReference type="InterPro" id="IPR015421">
    <property type="entry name" value="PyrdxlP-dep_Trfase_major"/>
</dbReference>
<dbReference type="InterPro" id="IPR049316">
    <property type="entry name" value="GDC-P_C"/>
</dbReference>
<dbReference type="InterPro" id="IPR015422">
    <property type="entry name" value="PyrdxlP-dep_Trfase_small"/>
</dbReference>
<dbReference type="Pfam" id="PF21478">
    <property type="entry name" value="GcvP2_C"/>
    <property type="match status" value="1"/>
</dbReference>
<dbReference type="Gene3D" id="3.40.640.10">
    <property type="entry name" value="Type I PLP-dependent aspartate aminotransferase-like (Major domain)"/>
    <property type="match status" value="1"/>
</dbReference>
<sequence length="469" mass="52050">MKLLNEKSKSGSSSFNVSLSDIQTNIPDHLQRTDLNLPELAEVEVVRHYTNLSKSNFGVDNGLYPLGSCTMKYNPRINEVVAKIPEFNMHPLSQHNKGALEIIYQLQQILCEITGMHAFSTQPAAGAHGESTGIMIMKTWFEKRGEKRTKVIIPDSAHGTNPASISLCRFEPVPVKTSLTGGIDLDDLRQKMGKDVVGIMITNPNTLGIFDENIIEITEIVHDYGGLCYLDGANMNAMLGIVKPGDFGIDIIHLNLHKTFSTPHGGGGPGSGPVGVIKELEPFLPNPRIIKKGEKLEFEQSKESIGKVHSFYGNFGILLRAYSYIRAIGASGLRDVAENAVLNANYMKEKLKRHYHLPYDRICQHEFVINDTLMPNGVTTNDIAKRLMDFGFHPPTIYFPLIVKGAMLIEPTETETKENLDAFIDAMKVIKEEAEHDPEKLTKAPLNAPIGRLDTVRAARKPKLTWHST</sequence>
<dbReference type="GO" id="GO:0016594">
    <property type="term" value="F:glycine binding"/>
    <property type="evidence" value="ECO:0007669"/>
    <property type="project" value="TreeGrafter"/>
</dbReference>
<proteinExistence type="predicted"/>
<dbReference type="Gene3D" id="3.90.1150.10">
    <property type="entry name" value="Aspartate Aminotransferase, domain 1"/>
    <property type="match status" value="1"/>
</dbReference>
<dbReference type="Proteomes" id="UP000030652">
    <property type="component" value="Unassembled WGS sequence"/>
</dbReference>
<evidence type="ECO:0000313" key="10">
    <source>
        <dbReference type="Proteomes" id="UP000030652"/>
    </source>
</evidence>
<keyword evidence="4" id="KW-0663">Pyridoxal phosphate</keyword>
<dbReference type="eggNOG" id="COG1003">
    <property type="taxonomic scope" value="Bacteria"/>
</dbReference>
<dbReference type="InterPro" id="IPR015424">
    <property type="entry name" value="PyrdxlP-dep_Trfase"/>
</dbReference>